<gene>
    <name evidence="1" type="ORF">SAMN05421867_103161</name>
</gene>
<dbReference type="RefSeq" id="WP_090031146.1">
    <property type="nucleotide sequence ID" value="NZ_BONM01000002.1"/>
</dbReference>
<sequence>MSATDDAALLRRLRALWEEADPVPADLADEALAAVEAAGLEAEWALLDAVGLPGGLVGARGDDDVRTLQFSDGVHDVLLRVAALAPGATGAVGAVGVAGPAPAPRRVDGWVAPARPGQVVLRRGDDELRAEVDRHGRFALARVPAGPASLWFEPADTPAPEDADAARPLGWRTPAFEV</sequence>
<name>A0A1I0WS26_9CELL</name>
<proteinExistence type="predicted"/>
<dbReference type="Proteomes" id="UP000199012">
    <property type="component" value="Unassembled WGS sequence"/>
</dbReference>
<evidence type="ECO:0008006" key="3">
    <source>
        <dbReference type="Google" id="ProtNLM"/>
    </source>
</evidence>
<dbReference type="OrthoDB" id="3689408at2"/>
<protein>
    <recommendedName>
        <fullName evidence="3">Carboxypeptidase regulatory-like domain-containing protein</fullName>
    </recommendedName>
</protein>
<evidence type="ECO:0000313" key="1">
    <source>
        <dbReference type="EMBL" id="SFA90960.1"/>
    </source>
</evidence>
<reference evidence="1 2" key="1">
    <citation type="submission" date="2016-10" db="EMBL/GenBank/DDBJ databases">
        <authorList>
            <person name="de Groot N.N."/>
        </authorList>
    </citation>
    <scope>NUCLEOTIDE SEQUENCE [LARGE SCALE GENOMIC DNA]</scope>
    <source>
        <strain evidence="1 2">CGMCC 4.6945</strain>
    </source>
</reference>
<dbReference type="STRING" id="988821.SAMN05421867_103161"/>
<dbReference type="AlphaFoldDB" id="A0A1I0WS26"/>
<keyword evidence="2" id="KW-1185">Reference proteome</keyword>
<evidence type="ECO:0000313" key="2">
    <source>
        <dbReference type="Proteomes" id="UP000199012"/>
    </source>
</evidence>
<organism evidence="1 2">
    <name type="scientific">Cellulomonas marina</name>
    <dbReference type="NCBI Taxonomy" id="988821"/>
    <lineage>
        <taxon>Bacteria</taxon>
        <taxon>Bacillati</taxon>
        <taxon>Actinomycetota</taxon>
        <taxon>Actinomycetes</taxon>
        <taxon>Micrococcales</taxon>
        <taxon>Cellulomonadaceae</taxon>
        <taxon>Cellulomonas</taxon>
    </lineage>
</organism>
<accession>A0A1I0WS26</accession>
<dbReference type="EMBL" id="FOKA01000003">
    <property type="protein sequence ID" value="SFA90960.1"/>
    <property type="molecule type" value="Genomic_DNA"/>
</dbReference>